<evidence type="ECO:0000313" key="2">
    <source>
        <dbReference type="Proteomes" id="UP000007800"/>
    </source>
</evidence>
<evidence type="ECO:0000313" key="1">
    <source>
        <dbReference type="EMBL" id="EEQ97147.1"/>
    </source>
</evidence>
<proteinExistence type="predicted"/>
<dbReference type="EMBL" id="GG687487">
    <property type="protein sequence ID" value="EEQ97147.1"/>
    <property type="molecule type" value="Genomic_DNA"/>
</dbReference>
<dbReference type="OrthoDB" id="419331at2759"/>
<name>C5M1J5_PERM5</name>
<sequence length="90" mass="10570">MTDDWISWVSSFGLNYNQTIDDFFNENAQLVGDPGFIHERFQQLYILLNYVDQALSASATLRDSFIERIEVPRLKEIEKSILSQERVARR</sequence>
<dbReference type="GeneID" id="9053490"/>
<organism evidence="2">
    <name type="scientific">Perkinsus marinus (strain ATCC 50983 / TXsc)</name>
    <dbReference type="NCBI Taxonomy" id="423536"/>
    <lineage>
        <taxon>Eukaryota</taxon>
        <taxon>Sar</taxon>
        <taxon>Alveolata</taxon>
        <taxon>Perkinsozoa</taxon>
        <taxon>Perkinsea</taxon>
        <taxon>Perkinsida</taxon>
        <taxon>Perkinsidae</taxon>
        <taxon>Perkinsus</taxon>
    </lineage>
</organism>
<accession>C5M1J5</accession>
<gene>
    <name evidence="1" type="ORF">Pmar_PMAR015031</name>
</gene>
<reference evidence="1 2" key="1">
    <citation type="submission" date="2008-07" db="EMBL/GenBank/DDBJ databases">
        <authorList>
            <person name="El-Sayed N."/>
            <person name="Caler E."/>
            <person name="Inman J."/>
            <person name="Amedeo P."/>
            <person name="Hass B."/>
            <person name="Wortman J."/>
        </authorList>
    </citation>
    <scope>NUCLEOTIDE SEQUENCE [LARGE SCALE GENOMIC DNA]</scope>
    <source>
        <strain evidence="2">ATCC 50983 / TXsc</strain>
    </source>
</reference>
<keyword evidence="2" id="KW-1185">Reference proteome</keyword>
<dbReference type="InParanoid" id="C5M1J5"/>
<feature type="non-terminal residue" evidence="1">
    <location>
        <position position="90"/>
    </location>
</feature>
<protein>
    <submittedName>
        <fullName evidence="1">Uncharacterized protein</fullName>
    </submittedName>
</protein>
<dbReference type="AlphaFoldDB" id="C5M1J5"/>
<dbReference type="Proteomes" id="UP000007800">
    <property type="component" value="Unassembled WGS sequence"/>
</dbReference>
<dbReference type="RefSeq" id="XP_002764430.1">
    <property type="nucleotide sequence ID" value="XM_002764384.1"/>
</dbReference>